<dbReference type="EMBL" id="JBHTEF010000001">
    <property type="protein sequence ID" value="MFC7581619.1"/>
    <property type="molecule type" value="Genomic_DNA"/>
</dbReference>
<dbReference type="InterPro" id="IPR052935">
    <property type="entry name" value="Mg2+_PAP"/>
</dbReference>
<gene>
    <name evidence="2" type="ORF">ACFQWG_10485</name>
</gene>
<evidence type="ECO:0000259" key="1">
    <source>
        <dbReference type="Pfam" id="PF09949"/>
    </source>
</evidence>
<evidence type="ECO:0000313" key="2">
    <source>
        <dbReference type="EMBL" id="MFC7581619.1"/>
    </source>
</evidence>
<reference evidence="3" key="1">
    <citation type="journal article" date="2019" name="Int. J. Syst. Evol. Microbiol.">
        <title>The Global Catalogue of Microorganisms (GCM) 10K type strain sequencing project: providing services to taxonomists for standard genome sequencing and annotation.</title>
        <authorList>
            <consortium name="The Broad Institute Genomics Platform"/>
            <consortium name="The Broad Institute Genome Sequencing Center for Infectious Disease"/>
            <person name="Wu L."/>
            <person name="Ma J."/>
        </authorList>
    </citation>
    <scope>NUCLEOTIDE SEQUENCE [LARGE SCALE GENOMIC DNA]</scope>
    <source>
        <strain evidence="3">CCUG 56698</strain>
    </source>
</reference>
<feature type="domain" description="Phosphatidate phosphatase APP1 catalytic" evidence="1">
    <location>
        <begin position="178"/>
        <end position="331"/>
    </location>
</feature>
<proteinExistence type="predicted"/>
<dbReference type="Pfam" id="PF09949">
    <property type="entry name" value="APP1_cat"/>
    <property type="match status" value="1"/>
</dbReference>
<organism evidence="2 3">
    <name type="scientific">Schaalia naturae</name>
    <dbReference type="NCBI Taxonomy" id="635203"/>
    <lineage>
        <taxon>Bacteria</taxon>
        <taxon>Bacillati</taxon>
        <taxon>Actinomycetota</taxon>
        <taxon>Actinomycetes</taxon>
        <taxon>Actinomycetales</taxon>
        <taxon>Actinomycetaceae</taxon>
        <taxon>Schaalia</taxon>
    </lineage>
</organism>
<dbReference type="PANTHER" id="PTHR28208:SF3">
    <property type="entry name" value="PHOSPHATIDATE PHOSPHATASE APP1"/>
    <property type="match status" value="1"/>
</dbReference>
<protein>
    <submittedName>
        <fullName evidence="2">App1 family protein</fullName>
    </submittedName>
</protein>
<dbReference type="RefSeq" id="WP_380975081.1">
    <property type="nucleotide sequence ID" value="NZ_JBHTEF010000001.1"/>
</dbReference>
<dbReference type="InterPro" id="IPR019236">
    <property type="entry name" value="APP1_cat"/>
</dbReference>
<accession>A0ABW2SP94</accession>
<keyword evidence="3" id="KW-1185">Reference proteome</keyword>
<name>A0ABW2SP94_9ACTO</name>
<dbReference type="Proteomes" id="UP001596527">
    <property type="component" value="Unassembled WGS sequence"/>
</dbReference>
<evidence type="ECO:0000313" key="3">
    <source>
        <dbReference type="Proteomes" id="UP001596527"/>
    </source>
</evidence>
<dbReference type="PANTHER" id="PTHR28208">
    <property type="entry name" value="PHOSPHATIDATE PHOSPHATASE APP1"/>
    <property type="match status" value="1"/>
</dbReference>
<comment type="caution">
    <text evidence="2">The sequence shown here is derived from an EMBL/GenBank/DDBJ whole genome shotgun (WGS) entry which is preliminary data.</text>
</comment>
<sequence length="392" mass="42481">MGEPLIDDESPSWPLTVVTTLGEHSSVLIAQALRAIGWWPGLIAYGGYASTTQVRVLGRALMTRSGDQRGWLAQRRGWRQFFDAQVPRQPVLVTCGAARAVAFADRWGYIDLTLSDHGLPPGWHSARLQPLHPADVARAGVHEGDALSGSRSRPGARHVRAGRAVPVPVRVVGDDERVGIVSDIDDTVMVSMVPRALTAMRHALVDRVSSREAVPGMASLLSTITRVSGGPDAAPVIYLSTGAWNVVPTLKDFLARLDYPRGAFLMTSFGPSNTGWLRSGLEHKRRELRRLAAELPGVRWILVGDDGQRDPQVYAEFAREHPDHVAGIAIRSLSHLQQVMSHGTLAPLVPGALWSVPERIPVWYGVDGESLLASMRAGGLDRTLGGPPLPLR</sequence>